<evidence type="ECO:0000256" key="1">
    <source>
        <dbReference type="ARBA" id="ARBA00022737"/>
    </source>
</evidence>
<dbReference type="Proteomes" id="UP000244855">
    <property type="component" value="Unassembled WGS sequence"/>
</dbReference>
<dbReference type="PROSITE" id="PS50297">
    <property type="entry name" value="ANK_REP_REGION"/>
    <property type="match status" value="2"/>
</dbReference>
<name>A0A2V1D8E0_9PLEO</name>
<dbReference type="PROSITE" id="PS50088">
    <property type="entry name" value="ANK_REPEAT"/>
    <property type="match status" value="2"/>
</dbReference>
<evidence type="ECO:0000313" key="4">
    <source>
        <dbReference type="EMBL" id="PVH94370.1"/>
    </source>
</evidence>
<dbReference type="STRING" id="97972.A0A2V1D8E0"/>
<feature type="repeat" description="ANK" evidence="3">
    <location>
        <begin position="81"/>
        <end position="113"/>
    </location>
</feature>
<evidence type="ECO:0000256" key="3">
    <source>
        <dbReference type="PROSITE-ProRule" id="PRU00023"/>
    </source>
</evidence>
<dbReference type="AlphaFoldDB" id="A0A2V1D8E0"/>
<protein>
    <submittedName>
        <fullName evidence="4">Ankyrin</fullName>
    </submittedName>
</protein>
<dbReference type="PANTHER" id="PTHR24173:SF74">
    <property type="entry name" value="ANKYRIN REPEAT DOMAIN-CONTAINING PROTEIN 16"/>
    <property type="match status" value="1"/>
</dbReference>
<dbReference type="InterPro" id="IPR002110">
    <property type="entry name" value="Ankyrin_rpt"/>
</dbReference>
<dbReference type="SUPFAM" id="SSF48403">
    <property type="entry name" value="Ankyrin repeat"/>
    <property type="match status" value="1"/>
</dbReference>
<dbReference type="Pfam" id="PF12796">
    <property type="entry name" value="Ank_2"/>
    <property type="match status" value="1"/>
</dbReference>
<dbReference type="InterPro" id="IPR036770">
    <property type="entry name" value="Ankyrin_rpt-contain_sf"/>
</dbReference>
<feature type="repeat" description="ANK" evidence="3">
    <location>
        <begin position="31"/>
        <end position="63"/>
    </location>
</feature>
<dbReference type="Gene3D" id="1.25.40.20">
    <property type="entry name" value="Ankyrin repeat-containing domain"/>
    <property type="match status" value="1"/>
</dbReference>
<dbReference type="OrthoDB" id="1577640at2759"/>
<dbReference type="Pfam" id="PF00023">
    <property type="entry name" value="Ank"/>
    <property type="match status" value="1"/>
</dbReference>
<organism evidence="4 5">
    <name type="scientific">Periconia macrospinosa</name>
    <dbReference type="NCBI Taxonomy" id="97972"/>
    <lineage>
        <taxon>Eukaryota</taxon>
        <taxon>Fungi</taxon>
        <taxon>Dikarya</taxon>
        <taxon>Ascomycota</taxon>
        <taxon>Pezizomycotina</taxon>
        <taxon>Dothideomycetes</taxon>
        <taxon>Pleosporomycetidae</taxon>
        <taxon>Pleosporales</taxon>
        <taxon>Massarineae</taxon>
        <taxon>Periconiaceae</taxon>
        <taxon>Periconia</taxon>
    </lineage>
</organism>
<proteinExistence type="predicted"/>
<evidence type="ECO:0000256" key="2">
    <source>
        <dbReference type="ARBA" id="ARBA00023043"/>
    </source>
</evidence>
<sequence length="161" mass="17197">MALHAVVRHGSLEILNCILAARPLVDAYSRQGITPLMLAAILGNEVAVQRLLDEGSFPEFRAQAVRSHLVRSIALKREVQEGSTPLILAAENGYVKIVDTLLAHCADINAKTNPGMNALNAAANHRHTDCVVTLAEKVHPSTPKCIRATSPPPCVAPTKAT</sequence>
<gene>
    <name evidence="4" type="ORF">DM02DRAFT_539585</name>
</gene>
<accession>A0A2V1D8E0</accession>
<keyword evidence="1" id="KW-0677">Repeat</keyword>
<evidence type="ECO:0000313" key="5">
    <source>
        <dbReference type="Proteomes" id="UP000244855"/>
    </source>
</evidence>
<dbReference type="EMBL" id="KZ805538">
    <property type="protein sequence ID" value="PVH94370.1"/>
    <property type="molecule type" value="Genomic_DNA"/>
</dbReference>
<dbReference type="SMART" id="SM00248">
    <property type="entry name" value="ANK"/>
    <property type="match status" value="4"/>
</dbReference>
<keyword evidence="2 3" id="KW-0040">ANK repeat</keyword>
<dbReference type="PANTHER" id="PTHR24173">
    <property type="entry name" value="ANKYRIN REPEAT CONTAINING"/>
    <property type="match status" value="1"/>
</dbReference>
<reference evidence="4 5" key="1">
    <citation type="journal article" date="2018" name="Sci. Rep.">
        <title>Comparative genomics provides insights into the lifestyle and reveals functional heterogeneity of dark septate endophytic fungi.</title>
        <authorList>
            <person name="Knapp D.G."/>
            <person name="Nemeth J.B."/>
            <person name="Barry K."/>
            <person name="Hainaut M."/>
            <person name="Henrissat B."/>
            <person name="Johnson J."/>
            <person name="Kuo A."/>
            <person name="Lim J.H.P."/>
            <person name="Lipzen A."/>
            <person name="Nolan M."/>
            <person name="Ohm R.A."/>
            <person name="Tamas L."/>
            <person name="Grigoriev I.V."/>
            <person name="Spatafora J.W."/>
            <person name="Nagy L.G."/>
            <person name="Kovacs G.M."/>
        </authorList>
    </citation>
    <scope>NUCLEOTIDE SEQUENCE [LARGE SCALE GENOMIC DNA]</scope>
    <source>
        <strain evidence="4 5">DSE2036</strain>
    </source>
</reference>
<keyword evidence="5" id="KW-1185">Reference proteome</keyword>